<comment type="caution">
    <text evidence="1">The sequence shown here is derived from an EMBL/GenBank/DDBJ whole genome shotgun (WGS) entry which is preliminary data.</text>
</comment>
<keyword evidence="2" id="KW-1185">Reference proteome</keyword>
<evidence type="ECO:0000313" key="2">
    <source>
        <dbReference type="Proteomes" id="UP001186452"/>
    </source>
</evidence>
<dbReference type="RefSeq" id="WP_317520830.1">
    <property type="nucleotide sequence ID" value="NZ_JAWJZI010000001.1"/>
</dbReference>
<protein>
    <submittedName>
        <fullName evidence="1">Thermostable hemolysin</fullName>
    </submittedName>
</protein>
<dbReference type="Proteomes" id="UP001186452">
    <property type="component" value="Unassembled WGS sequence"/>
</dbReference>
<name>A0ABU3ZDI5_9GAMM</name>
<dbReference type="EMBL" id="JAWJZI010000001">
    <property type="protein sequence ID" value="MDV5168181.1"/>
    <property type="molecule type" value="Genomic_DNA"/>
</dbReference>
<dbReference type="Pfam" id="PF12261">
    <property type="entry name" value="T_hemolysin"/>
    <property type="match status" value="1"/>
</dbReference>
<reference evidence="1 2" key="1">
    <citation type="submission" date="2023-10" db="EMBL/GenBank/DDBJ databases">
        <title>Marine bacteria isolated from horseshoe crab.</title>
        <authorList>
            <person name="Cheng T.H."/>
        </authorList>
    </citation>
    <scope>NUCLEOTIDE SEQUENCE [LARGE SCALE GENOMIC DNA]</scope>
    <source>
        <strain evidence="1 2">HSC6</strain>
    </source>
</reference>
<sequence length="200" mass="22863">MLSTFQLKLIGCHHPLRQDVEQHITERYRLAFNANVTDFMPLLLAVFNAQQQLKSACGIRVASTEALFLENYLSAPAEKLIMDTYHQAVERKNLIEIGQLASFSQGSAPMHFLLLTQYLIEQGYEWCIFTATDPLYAMMRRLGLAPMPLIEARAEHITNAPKIWGSYYQHHPRVCCGYLPSAYQQLLGRMDRLTTQVSAR</sequence>
<evidence type="ECO:0000313" key="1">
    <source>
        <dbReference type="EMBL" id="MDV5168181.1"/>
    </source>
</evidence>
<accession>A0ABU3ZDI5</accession>
<dbReference type="InterPro" id="IPR022050">
    <property type="entry name" value="T_hemolysin"/>
</dbReference>
<organism evidence="1 2">
    <name type="scientific">Photobacterium rosenbergii</name>
    <dbReference type="NCBI Taxonomy" id="294936"/>
    <lineage>
        <taxon>Bacteria</taxon>
        <taxon>Pseudomonadati</taxon>
        <taxon>Pseudomonadota</taxon>
        <taxon>Gammaproteobacteria</taxon>
        <taxon>Vibrionales</taxon>
        <taxon>Vibrionaceae</taxon>
        <taxon>Photobacterium</taxon>
    </lineage>
</organism>
<proteinExistence type="predicted"/>
<gene>
    <name evidence="1" type="ORF">R2X38_04090</name>
</gene>